<reference evidence="2 3" key="1">
    <citation type="submission" date="2020-07" db="EMBL/GenBank/DDBJ databases">
        <title>Mycobacterium kansasii (former subtype) with zoonotic potential isolated from diseased indoor pet cat, Japan.</title>
        <authorList>
            <person name="Fukano H."/>
            <person name="Terazono T."/>
            <person name="Hoshino Y."/>
        </authorList>
    </citation>
    <scope>NUCLEOTIDE SEQUENCE [LARGE SCALE GENOMIC DNA]</scope>
    <source>
        <strain evidence="2 3">Kuro-I</strain>
    </source>
</reference>
<dbReference type="Pfam" id="PF14032">
    <property type="entry name" value="PknH_C"/>
    <property type="match status" value="1"/>
</dbReference>
<proteinExistence type="predicted"/>
<dbReference type="InterPro" id="IPR038232">
    <property type="entry name" value="PknH-like_Extracell_sf"/>
</dbReference>
<protein>
    <recommendedName>
        <fullName evidence="1">PknH-like extracellular domain-containing protein</fullName>
    </recommendedName>
</protein>
<dbReference type="Proteomes" id="UP000516380">
    <property type="component" value="Chromosome"/>
</dbReference>
<gene>
    <name evidence="2" type="ORF">NIIDMKKI_06220</name>
</gene>
<dbReference type="EMBL" id="AP023343">
    <property type="protein sequence ID" value="BCI85416.1"/>
    <property type="molecule type" value="Genomic_DNA"/>
</dbReference>
<keyword evidence="3" id="KW-1185">Reference proteome</keyword>
<evidence type="ECO:0000313" key="2">
    <source>
        <dbReference type="EMBL" id="BCI85416.1"/>
    </source>
</evidence>
<feature type="domain" description="PknH-like extracellular" evidence="1">
    <location>
        <begin position="12"/>
        <end position="62"/>
    </location>
</feature>
<dbReference type="AlphaFoldDB" id="A0A7G1I309"/>
<evidence type="ECO:0000313" key="3">
    <source>
        <dbReference type="Proteomes" id="UP000516380"/>
    </source>
</evidence>
<accession>A0A7G1I309</accession>
<name>A0A7G1I309_MYCKA</name>
<dbReference type="Gene3D" id="3.40.1000.70">
    <property type="entry name" value="PknH-like extracellular domain"/>
    <property type="match status" value="1"/>
</dbReference>
<dbReference type="InterPro" id="IPR026954">
    <property type="entry name" value="PknH-like_Extracell"/>
</dbReference>
<evidence type="ECO:0000259" key="1">
    <source>
        <dbReference type="Pfam" id="PF14032"/>
    </source>
</evidence>
<organism evidence="2 3">
    <name type="scientific">Mycobacterium kansasii</name>
    <dbReference type="NCBI Taxonomy" id="1768"/>
    <lineage>
        <taxon>Bacteria</taxon>
        <taxon>Bacillati</taxon>
        <taxon>Actinomycetota</taxon>
        <taxon>Actinomycetes</taxon>
        <taxon>Mycobacteriales</taxon>
        <taxon>Mycobacteriaceae</taxon>
        <taxon>Mycobacterium</taxon>
    </lineage>
</organism>
<sequence length="65" mass="6806">MDLRGCDRGFPKIAQVRTETNGSGKACQHVLRAVSDVVIEVEACGTDIADGAGQIAEQMSTKAAK</sequence>